<evidence type="ECO:0000256" key="3">
    <source>
        <dbReference type="SAM" id="MobiDB-lite"/>
    </source>
</evidence>
<feature type="compositionally biased region" description="Basic and acidic residues" evidence="3">
    <location>
        <begin position="246"/>
        <end position="261"/>
    </location>
</feature>
<accession>A0ABR7N0N7</accession>
<feature type="compositionally biased region" description="Low complexity" evidence="3">
    <location>
        <begin position="340"/>
        <end position="354"/>
    </location>
</feature>
<dbReference type="PANTHER" id="PTHR32347">
    <property type="entry name" value="EFFLUX SYSTEM COMPONENT YKNX-RELATED"/>
    <property type="match status" value="1"/>
</dbReference>
<dbReference type="InterPro" id="IPR050465">
    <property type="entry name" value="UPF0194_transport"/>
</dbReference>
<dbReference type="Gene3D" id="2.40.30.170">
    <property type="match status" value="1"/>
</dbReference>
<protein>
    <submittedName>
        <fullName evidence="6">Efflux RND transporter periplasmic adaptor subunit</fullName>
    </submittedName>
</protein>
<evidence type="ECO:0000259" key="4">
    <source>
        <dbReference type="Pfam" id="PF25917"/>
    </source>
</evidence>
<feature type="compositionally biased region" description="Low complexity" evidence="3">
    <location>
        <begin position="516"/>
        <end position="528"/>
    </location>
</feature>
<feature type="compositionally biased region" description="Gly residues" evidence="3">
    <location>
        <begin position="531"/>
        <end position="560"/>
    </location>
</feature>
<feature type="compositionally biased region" description="Polar residues" evidence="3">
    <location>
        <begin position="215"/>
        <end position="244"/>
    </location>
</feature>
<feature type="region of interest" description="Disordered" evidence="3">
    <location>
        <begin position="512"/>
        <end position="560"/>
    </location>
</feature>
<organism evidence="6 7">
    <name type="scientific">Jutongia huaianensis</name>
    <dbReference type="NCBI Taxonomy" id="2763668"/>
    <lineage>
        <taxon>Bacteria</taxon>
        <taxon>Bacillati</taxon>
        <taxon>Bacillota</taxon>
        <taxon>Clostridia</taxon>
        <taxon>Lachnospirales</taxon>
        <taxon>Lachnospiraceae</taxon>
        <taxon>Jutongia</taxon>
    </lineage>
</organism>
<dbReference type="InterPro" id="IPR058636">
    <property type="entry name" value="Beta-barrel_YknX"/>
</dbReference>
<evidence type="ECO:0000256" key="1">
    <source>
        <dbReference type="ARBA" id="ARBA00004196"/>
    </source>
</evidence>
<evidence type="ECO:0000259" key="5">
    <source>
        <dbReference type="Pfam" id="PF25990"/>
    </source>
</evidence>
<comment type="caution">
    <text evidence="6">The sequence shown here is derived from an EMBL/GenBank/DDBJ whole genome shotgun (WGS) entry which is preliminary data.</text>
</comment>
<dbReference type="PRINTS" id="PR01490">
    <property type="entry name" value="RTXTOXIND"/>
</dbReference>
<feature type="region of interest" description="Disordered" evidence="3">
    <location>
        <begin position="208"/>
        <end position="261"/>
    </location>
</feature>
<dbReference type="PANTHER" id="PTHR32347:SF14">
    <property type="entry name" value="EFFLUX SYSTEM COMPONENT YKNX-RELATED"/>
    <property type="match status" value="1"/>
</dbReference>
<dbReference type="Pfam" id="PF25990">
    <property type="entry name" value="Beta-barrel_YknX"/>
    <property type="match status" value="1"/>
</dbReference>
<feature type="domain" description="Multidrug resistance protein MdtA-like barrel-sandwich hybrid" evidence="4">
    <location>
        <begin position="73"/>
        <end position="289"/>
    </location>
</feature>
<comment type="subcellular location">
    <subcellularLocation>
        <location evidence="1">Cell envelope</location>
    </subcellularLocation>
</comment>
<proteinExistence type="predicted"/>
<feature type="region of interest" description="Disordered" evidence="3">
    <location>
        <begin position="415"/>
        <end position="485"/>
    </location>
</feature>
<keyword evidence="7" id="KW-1185">Reference proteome</keyword>
<dbReference type="Gene3D" id="1.10.287.470">
    <property type="entry name" value="Helix hairpin bin"/>
    <property type="match status" value="1"/>
</dbReference>
<dbReference type="SUPFAM" id="SSF111369">
    <property type="entry name" value="HlyD-like secretion proteins"/>
    <property type="match status" value="1"/>
</dbReference>
<dbReference type="Gene3D" id="2.40.50.100">
    <property type="match status" value="2"/>
</dbReference>
<feature type="region of interest" description="Disordered" evidence="3">
    <location>
        <begin position="171"/>
        <end position="190"/>
    </location>
</feature>
<dbReference type="Proteomes" id="UP000606193">
    <property type="component" value="Unassembled WGS sequence"/>
</dbReference>
<feature type="compositionally biased region" description="Basic and acidic residues" evidence="3">
    <location>
        <begin position="423"/>
        <end position="436"/>
    </location>
</feature>
<gene>
    <name evidence="6" type="ORF">H8704_06100</name>
</gene>
<dbReference type="InterPro" id="IPR058625">
    <property type="entry name" value="MdtA-like_BSH"/>
</dbReference>
<name>A0ABR7N0N7_9FIRM</name>
<dbReference type="Pfam" id="PF25917">
    <property type="entry name" value="BSH_RND"/>
    <property type="match status" value="1"/>
</dbReference>
<evidence type="ECO:0000256" key="2">
    <source>
        <dbReference type="ARBA" id="ARBA00023054"/>
    </source>
</evidence>
<feature type="compositionally biased region" description="Basic and acidic residues" evidence="3">
    <location>
        <begin position="455"/>
        <end position="473"/>
    </location>
</feature>
<keyword evidence="2" id="KW-0175">Coiled coil</keyword>
<feature type="region of interest" description="Disordered" evidence="3">
    <location>
        <begin position="340"/>
        <end position="365"/>
    </location>
</feature>
<sequence length="560" mass="58634">MKKKRGKKFKVIVCGGVVLVLAGGILAGRHFLQAKKASSEGVTGQSTTTLAKMDLTDSISASGTIESRKTQTVSASVNDVTVKKIYVKVGDKVKKGDKIALFDSDSLESSLEEAQDALSEAQSSAALEIESAQEQYDTALSDQSYNNTKAAKNVKKAQKAKETAAKALQTAKNKVKKLQTGAKGKNSQELTAAKEALTKAQEAYEQAKSALGTAKDNQTDTARQNKSSVTQAKSSVSNARSNQTKSVKEAQKKVEEAQESLDKCTVTAPMDGVVTTLNVSVGDTYTGGTIAELDDTSGYTITTSVDEYDISDVKKGQRVVILTEATDEDELEGVVTFVAPSTGSSSSAETTGNAGNTGNSSSDGYEVRIRLKTKDSRLKMGMTAKCSIIKEEADDVYAVPYDAVSEAQDGSCYITVVDNDNTGDQKTENNTDRQKSNDTGGQGDDAGQMNGNPADDQKGQKPQDSDSKEDSGKSSRQTRTSQITVTKGMETDYYVEISGDDLQEGLEVVVPTDKVSSGSDSSSDKNSNALGGMGGMNGGGMPDAGNMGGKGGFGGPGGGK</sequence>
<feature type="domain" description="YknX-like beta-barrel" evidence="5">
    <location>
        <begin position="300"/>
        <end position="386"/>
    </location>
</feature>
<dbReference type="RefSeq" id="WP_249297695.1">
    <property type="nucleotide sequence ID" value="NZ_JACRSX010000005.1"/>
</dbReference>
<evidence type="ECO:0000313" key="7">
    <source>
        <dbReference type="Proteomes" id="UP000606193"/>
    </source>
</evidence>
<dbReference type="EMBL" id="JACRSX010000005">
    <property type="protein sequence ID" value="MBC8562203.1"/>
    <property type="molecule type" value="Genomic_DNA"/>
</dbReference>
<reference evidence="6 7" key="1">
    <citation type="submission" date="2020-08" db="EMBL/GenBank/DDBJ databases">
        <title>Genome public.</title>
        <authorList>
            <person name="Liu C."/>
            <person name="Sun Q."/>
        </authorList>
    </citation>
    <scope>NUCLEOTIDE SEQUENCE [LARGE SCALE GENOMIC DNA]</scope>
    <source>
        <strain evidence="6 7">NSJ-37</strain>
    </source>
</reference>
<evidence type="ECO:0000313" key="6">
    <source>
        <dbReference type="EMBL" id="MBC8562203.1"/>
    </source>
</evidence>